<accession>A0A2J6QCP8</accession>
<proteinExistence type="predicted"/>
<sequence>MANANAEMAEVSFRPIELSFPLPKAPETRIHLQLTIQTTSILLFLTTVLNGDTSTAAPLGSFVYALPDRMNPGQTISTPLFTYESSVEFTTRLARLLARKTGKPVYVGNSISFASTGMGGTVEEEMEGFKKVVEVVMDEVRQNEEKGSC</sequence>
<dbReference type="Pfam" id="PF16093">
    <property type="entry name" value="PAC4"/>
    <property type="match status" value="1"/>
</dbReference>
<protein>
    <recommendedName>
        <fullName evidence="3">20S proteasome chaperone domain-containing protein</fullName>
    </recommendedName>
</protein>
<dbReference type="Gene3D" id="3.30.230.100">
    <property type="match status" value="1"/>
</dbReference>
<dbReference type="OrthoDB" id="5407417at2759"/>
<dbReference type="EMBL" id="KZ613473">
    <property type="protein sequence ID" value="PMD24025.1"/>
    <property type="molecule type" value="Genomic_DNA"/>
</dbReference>
<evidence type="ECO:0000313" key="1">
    <source>
        <dbReference type="EMBL" id="PMD24025.1"/>
    </source>
</evidence>
<dbReference type="GO" id="GO:0043248">
    <property type="term" value="P:proteasome assembly"/>
    <property type="evidence" value="ECO:0007669"/>
    <property type="project" value="InterPro"/>
</dbReference>
<name>A0A2J6QCP8_9HELO</name>
<evidence type="ECO:0008006" key="3">
    <source>
        <dbReference type="Google" id="ProtNLM"/>
    </source>
</evidence>
<reference evidence="1 2" key="1">
    <citation type="submission" date="2016-05" db="EMBL/GenBank/DDBJ databases">
        <title>A degradative enzymes factory behind the ericoid mycorrhizal symbiosis.</title>
        <authorList>
            <consortium name="DOE Joint Genome Institute"/>
            <person name="Martino E."/>
            <person name="Morin E."/>
            <person name="Grelet G."/>
            <person name="Kuo A."/>
            <person name="Kohler A."/>
            <person name="Daghino S."/>
            <person name="Barry K."/>
            <person name="Choi C."/>
            <person name="Cichocki N."/>
            <person name="Clum A."/>
            <person name="Copeland A."/>
            <person name="Hainaut M."/>
            <person name="Haridas S."/>
            <person name="Labutti K."/>
            <person name="Lindquist E."/>
            <person name="Lipzen A."/>
            <person name="Khouja H.-R."/>
            <person name="Murat C."/>
            <person name="Ohm R."/>
            <person name="Olson A."/>
            <person name="Spatafora J."/>
            <person name="Veneault-Fourrey C."/>
            <person name="Henrissat B."/>
            <person name="Grigoriev I."/>
            <person name="Martin F."/>
            <person name="Perotto S."/>
        </authorList>
    </citation>
    <scope>NUCLEOTIDE SEQUENCE [LARGE SCALE GENOMIC DNA]</scope>
    <source>
        <strain evidence="1 2">UAMH 7357</strain>
    </source>
</reference>
<evidence type="ECO:0000313" key="2">
    <source>
        <dbReference type="Proteomes" id="UP000235672"/>
    </source>
</evidence>
<organism evidence="1 2">
    <name type="scientific">Hyaloscypha hepaticicola</name>
    <dbReference type="NCBI Taxonomy" id="2082293"/>
    <lineage>
        <taxon>Eukaryota</taxon>
        <taxon>Fungi</taxon>
        <taxon>Dikarya</taxon>
        <taxon>Ascomycota</taxon>
        <taxon>Pezizomycotina</taxon>
        <taxon>Leotiomycetes</taxon>
        <taxon>Helotiales</taxon>
        <taxon>Hyaloscyphaceae</taxon>
        <taxon>Hyaloscypha</taxon>
    </lineage>
</organism>
<gene>
    <name evidence="1" type="ORF">NA56DRAFT_669231</name>
</gene>
<dbReference type="InterPro" id="IPR032157">
    <property type="entry name" value="PAC4"/>
</dbReference>
<dbReference type="AlphaFoldDB" id="A0A2J6QCP8"/>
<dbReference type="Proteomes" id="UP000235672">
    <property type="component" value="Unassembled WGS sequence"/>
</dbReference>
<keyword evidence="2" id="KW-1185">Reference proteome</keyword>